<evidence type="ECO:0000313" key="4">
    <source>
        <dbReference type="Proteomes" id="UP001595457"/>
    </source>
</evidence>
<keyword evidence="4" id="KW-1185">Reference proteome</keyword>
<gene>
    <name evidence="3" type="ORF">ACFOJE_08745</name>
</gene>
<evidence type="ECO:0000256" key="1">
    <source>
        <dbReference type="SAM" id="MobiDB-lite"/>
    </source>
</evidence>
<dbReference type="EMBL" id="JBHRSJ010000016">
    <property type="protein sequence ID" value="MFC2972293.1"/>
    <property type="molecule type" value="Genomic_DNA"/>
</dbReference>
<feature type="compositionally biased region" description="Basic and acidic residues" evidence="1">
    <location>
        <begin position="119"/>
        <end position="140"/>
    </location>
</feature>
<keyword evidence="2" id="KW-0732">Signal</keyword>
<feature type="signal peptide" evidence="2">
    <location>
        <begin position="1"/>
        <end position="20"/>
    </location>
</feature>
<feature type="chain" id="PRO_5046005381" evidence="2">
    <location>
        <begin position="21"/>
        <end position="140"/>
    </location>
</feature>
<feature type="region of interest" description="Disordered" evidence="1">
    <location>
        <begin position="22"/>
        <end position="140"/>
    </location>
</feature>
<sequence length="140" mass="14427">MLKFQHVALLACLAAPLSMAAERDAGHQEGGRHMGPPPGAAEACEGKSAGDKASLSGPDGKTFSGVCREKDGKLVLVPEHGSREGGEHEGRRMGPPPGAAKACEGKDEGDEVSLSGPDGKSHSAVCREKDGKLMAMPERD</sequence>
<protein>
    <submittedName>
        <fullName evidence="3">Uncharacterized protein</fullName>
    </submittedName>
</protein>
<name>A0ABV7ARZ0_9GAMM</name>
<organism evidence="3 4">
    <name type="scientific">Azotobacter bryophylli</name>
    <dbReference type="NCBI Taxonomy" id="1986537"/>
    <lineage>
        <taxon>Bacteria</taxon>
        <taxon>Pseudomonadati</taxon>
        <taxon>Pseudomonadota</taxon>
        <taxon>Gammaproteobacteria</taxon>
        <taxon>Pseudomonadales</taxon>
        <taxon>Pseudomonadaceae</taxon>
        <taxon>Azotobacter</taxon>
    </lineage>
</organism>
<reference evidence="4" key="1">
    <citation type="journal article" date="2019" name="Int. J. Syst. Evol. Microbiol.">
        <title>The Global Catalogue of Microorganisms (GCM) 10K type strain sequencing project: providing services to taxonomists for standard genome sequencing and annotation.</title>
        <authorList>
            <consortium name="The Broad Institute Genomics Platform"/>
            <consortium name="The Broad Institute Genome Sequencing Center for Infectious Disease"/>
            <person name="Wu L."/>
            <person name="Ma J."/>
        </authorList>
    </citation>
    <scope>NUCLEOTIDE SEQUENCE [LARGE SCALE GENOMIC DNA]</scope>
    <source>
        <strain evidence="4">KCTC 62195</strain>
    </source>
</reference>
<accession>A0ABV7ARZ0</accession>
<feature type="compositionally biased region" description="Basic and acidic residues" evidence="1">
    <location>
        <begin position="80"/>
        <end position="92"/>
    </location>
</feature>
<feature type="compositionally biased region" description="Basic and acidic residues" evidence="1">
    <location>
        <begin position="22"/>
        <end position="32"/>
    </location>
</feature>
<comment type="caution">
    <text evidence="3">The sequence shown here is derived from an EMBL/GenBank/DDBJ whole genome shotgun (WGS) entry which is preliminary data.</text>
</comment>
<evidence type="ECO:0000313" key="3">
    <source>
        <dbReference type="EMBL" id="MFC2972293.1"/>
    </source>
</evidence>
<dbReference type="Proteomes" id="UP001595457">
    <property type="component" value="Unassembled WGS sequence"/>
</dbReference>
<proteinExistence type="predicted"/>
<dbReference type="RefSeq" id="WP_377813938.1">
    <property type="nucleotide sequence ID" value="NZ_JBHRSJ010000016.1"/>
</dbReference>
<evidence type="ECO:0000256" key="2">
    <source>
        <dbReference type="SAM" id="SignalP"/>
    </source>
</evidence>